<organism evidence="2 3">
    <name type="scientific">Variovorax gossypii</name>
    <dbReference type="NCBI Taxonomy" id="1679495"/>
    <lineage>
        <taxon>Bacteria</taxon>
        <taxon>Pseudomonadati</taxon>
        <taxon>Pseudomonadota</taxon>
        <taxon>Betaproteobacteria</taxon>
        <taxon>Burkholderiales</taxon>
        <taxon>Comamonadaceae</taxon>
        <taxon>Variovorax</taxon>
    </lineage>
</organism>
<evidence type="ECO:0000313" key="3">
    <source>
        <dbReference type="Proteomes" id="UP000267418"/>
    </source>
</evidence>
<gene>
    <name evidence="2" type="ORF">EJP69_15280</name>
</gene>
<accession>A0A3S0H095</accession>
<feature type="region of interest" description="Disordered" evidence="1">
    <location>
        <begin position="22"/>
        <end position="75"/>
    </location>
</feature>
<evidence type="ECO:0000313" key="2">
    <source>
        <dbReference type="EMBL" id="RTQ33733.1"/>
    </source>
</evidence>
<comment type="caution">
    <text evidence="2">The sequence shown here is derived from an EMBL/GenBank/DDBJ whole genome shotgun (WGS) entry which is preliminary data.</text>
</comment>
<protein>
    <recommendedName>
        <fullName evidence="4">Lipoprotein</fullName>
    </recommendedName>
</protein>
<dbReference type="RefSeq" id="WP_170217128.1">
    <property type="nucleotide sequence ID" value="NZ_RXOE01000003.1"/>
</dbReference>
<dbReference type="PROSITE" id="PS51257">
    <property type="entry name" value="PROKAR_LIPOPROTEIN"/>
    <property type="match status" value="1"/>
</dbReference>
<dbReference type="Proteomes" id="UP000267418">
    <property type="component" value="Unassembled WGS sequence"/>
</dbReference>
<feature type="compositionally biased region" description="Pro residues" evidence="1">
    <location>
        <begin position="35"/>
        <end position="68"/>
    </location>
</feature>
<keyword evidence="3" id="KW-1185">Reference proteome</keyword>
<evidence type="ECO:0000256" key="1">
    <source>
        <dbReference type="SAM" id="MobiDB-lite"/>
    </source>
</evidence>
<name>A0A3S0H095_9BURK</name>
<dbReference type="EMBL" id="RXOE01000003">
    <property type="protein sequence ID" value="RTQ33733.1"/>
    <property type="molecule type" value="Genomic_DNA"/>
</dbReference>
<dbReference type="AlphaFoldDB" id="A0A3S0H095"/>
<sequence>MDRRRFALTAVGVAVLSGCGGGGSGGGGGFAFPPVGAPPAPAPGEPPAPPAPQPPAPPAPNPPAPAPVPELATPTSLPASTVLSQSLAIHDDDINAAVGPGQANFWDLTPDFSIGNGWNGQFAGSGSGAGSGALTLGVTVGGGFAGFKINQTFAELTPLGPEMTAADGLKVVSITTDPQFQSNGVAAFLHAVPDARLQQTLDLRQTTGRVSLGWTGNWGVKRGNFHDESAFMQVVLRDTSGGLLSTLFRVDSNGQSGTWGFAWLTSFSGQVVVLSFEQCNRGQGTSIEMVSVDDDAARSFIVNGDFSRGLTGWTVSPTRGAQNIRSGVRTLRGLDVQRTFYAQPDQAWGRMTDTFHNPSASPITAKVTYTSFLGSYGAGVIYPPAGAPQKALAVWDGLGKGRDAGFVFGAADHVDYASTSALNSSDGSNVVTMDFDITVPAGGTVTLANFLILTGTNTWIGAAGIATRATDVDAQAAAIAADFRTNVLYQRGLTQLQLDTLKNF</sequence>
<evidence type="ECO:0008006" key="4">
    <source>
        <dbReference type="Google" id="ProtNLM"/>
    </source>
</evidence>
<proteinExistence type="predicted"/>
<reference evidence="2 3" key="1">
    <citation type="submission" date="2018-12" db="EMBL/GenBank/DDBJ databases">
        <title>The genome of Variovorax gossypii DSM 100435.</title>
        <authorList>
            <person name="Gao J."/>
            <person name="Sun J."/>
        </authorList>
    </citation>
    <scope>NUCLEOTIDE SEQUENCE [LARGE SCALE GENOMIC DNA]</scope>
    <source>
        <strain evidence="2 3">DSM 100435</strain>
    </source>
</reference>